<dbReference type="SUPFAM" id="SSF48726">
    <property type="entry name" value="Immunoglobulin"/>
    <property type="match status" value="1"/>
</dbReference>
<dbReference type="InterPro" id="IPR007110">
    <property type="entry name" value="Ig-like_dom"/>
</dbReference>
<protein>
    <submittedName>
        <fullName evidence="5">NFAT activating protein with ITAM motif 1</fullName>
    </submittedName>
</protein>
<keyword evidence="2" id="KW-0812">Transmembrane</keyword>
<dbReference type="PANTHER" id="PTHR35680:SF1">
    <property type="entry name" value="NFAT ACTIVATION MOLECULE 1"/>
    <property type="match status" value="1"/>
</dbReference>
<dbReference type="InterPro" id="IPR036179">
    <property type="entry name" value="Ig-like_dom_sf"/>
</dbReference>
<feature type="domain" description="Ig-like" evidence="4">
    <location>
        <begin position="28"/>
        <end position="114"/>
    </location>
</feature>
<keyword evidence="3" id="KW-0732">Signal</keyword>
<dbReference type="PROSITE" id="PS50835">
    <property type="entry name" value="IG_LIKE"/>
    <property type="match status" value="1"/>
</dbReference>
<dbReference type="PANTHER" id="PTHR35680">
    <property type="entry name" value="NFAT ACTIVATION MOLECULE 1"/>
    <property type="match status" value="1"/>
</dbReference>
<dbReference type="GO" id="GO:0004888">
    <property type="term" value="F:transmembrane signaling receptor activity"/>
    <property type="evidence" value="ECO:0007669"/>
    <property type="project" value="InterPro"/>
</dbReference>
<keyword evidence="2" id="KW-1133">Transmembrane helix</keyword>
<evidence type="ECO:0000256" key="2">
    <source>
        <dbReference type="SAM" id="Phobius"/>
    </source>
</evidence>
<accession>A0A8C3JGD3</accession>
<feature type="chain" id="PRO_5034658312" evidence="3">
    <location>
        <begin position="20"/>
        <end position="251"/>
    </location>
</feature>
<dbReference type="GO" id="GO:0001819">
    <property type="term" value="P:positive regulation of cytokine production"/>
    <property type="evidence" value="ECO:0007669"/>
    <property type="project" value="InterPro"/>
</dbReference>
<dbReference type="GO" id="GO:0045121">
    <property type="term" value="C:membrane raft"/>
    <property type="evidence" value="ECO:0007669"/>
    <property type="project" value="TreeGrafter"/>
</dbReference>
<reference evidence="5" key="1">
    <citation type="submission" date="2025-08" db="UniProtKB">
        <authorList>
            <consortium name="Ensembl"/>
        </authorList>
    </citation>
    <scope>IDENTIFICATION</scope>
</reference>
<sequence length="251" mass="28473">MTSNLKVIILFLWLLQCEGRKVDVQQKPPIQVALLKEGISIPCKVMFPYVPKYTKFSISYYWINSLGQKTSIYHRLENVVIPSGKENQTATISYDHTITSLQNPSSTGTYYCDVKWDDIQIMGKGVFVLARDTGYVEPSYRWEVLITLTTLFAVLSITATALLLWKRKVVCPRRNQVNILRKKVQTQPPSASLPPPSPPPVYDCLDVQQVDVYSSLENYTNKPPPRKSPAGKKPKKQASLEESSDTLYENI</sequence>
<dbReference type="GO" id="GO:0045577">
    <property type="term" value="P:regulation of B cell differentiation"/>
    <property type="evidence" value="ECO:0007669"/>
    <property type="project" value="InterPro"/>
</dbReference>
<name>A0A8C3JGD3_9CHAR</name>
<proteinExistence type="predicted"/>
<evidence type="ECO:0000256" key="3">
    <source>
        <dbReference type="SAM" id="SignalP"/>
    </source>
</evidence>
<dbReference type="AlphaFoldDB" id="A0A8C3JGD3"/>
<evidence type="ECO:0000259" key="4">
    <source>
        <dbReference type="PROSITE" id="PS50835"/>
    </source>
</evidence>
<keyword evidence="6" id="KW-1185">Reference proteome</keyword>
<dbReference type="Proteomes" id="UP000694419">
    <property type="component" value="Unplaced"/>
</dbReference>
<evidence type="ECO:0000313" key="6">
    <source>
        <dbReference type="Proteomes" id="UP000694419"/>
    </source>
</evidence>
<evidence type="ECO:0000313" key="5">
    <source>
        <dbReference type="Ensembl" id="ENSCPGP00000007192.1"/>
    </source>
</evidence>
<dbReference type="Pfam" id="PF25830">
    <property type="entry name" value="Ig_NFAM1"/>
    <property type="match status" value="1"/>
</dbReference>
<dbReference type="GO" id="GO:0050861">
    <property type="term" value="P:positive regulation of B cell receptor signaling pathway"/>
    <property type="evidence" value="ECO:0007669"/>
    <property type="project" value="InterPro"/>
</dbReference>
<feature type="region of interest" description="Disordered" evidence="1">
    <location>
        <begin position="216"/>
        <end position="251"/>
    </location>
</feature>
<dbReference type="InterPro" id="IPR057883">
    <property type="entry name" value="Ig_NFAM1"/>
</dbReference>
<feature type="transmembrane region" description="Helical" evidence="2">
    <location>
        <begin position="144"/>
        <end position="165"/>
    </location>
</feature>
<reference evidence="5" key="2">
    <citation type="submission" date="2025-09" db="UniProtKB">
        <authorList>
            <consortium name="Ensembl"/>
        </authorList>
    </citation>
    <scope>IDENTIFICATION</scope>
</reference>
<dbReference type="Ensembl" id="ENSCPGT00000007915.1">
    <property type="protein sequence ID" value="ENSCPGP00000007192.1"/>
    <property type="gene ID" value="ENSCPGG00000005160.1"/>
</dbReference>
<organism evidence="5 6">
    <name type="scientific">Calidris pygmaea</name>
    <name type="common">Spoon-billed sandpiper</name>
    <dbReference type="NCBI Taxonomy" id="425635"/>
    <lineage>
        <taxon>Eukaryota</taxon>
        <taxon>Metazoa</taxon>
        <taxon>Chordata</taxon>
        <taxon>Craniata</taxon>
        <taxon>Vertebrata</taxon>
        <taxon>Euteleostomi</taxon>
        <taxon>Archelosauria</taxon>
        <taxon>Archosauria</taxon>
        <taxon>Dinosauria</taxon>
        <taxon>Saurischia</taxon>
        <taxon>Theropoda</taxon>
        <taxon>Coelurosauria</taxon>
        <taxon>Aves</taxon>
        <taxon>Neognathae</taxon>
        <taxon>Neoaves</taxon>
        <taxon>Charadriiformes</taxon>
        <taxon>Scolopacidae</taxon>
        <taxon>Calidris</taxon>
    </lineage>
</organism>
<dbReference type="GO" id="GO:0050853">
    <property type="term" value="P:B cell receptor signaling pathway"/>
    <property type="evidence" value="ECO:0007669"/>
    <property type="project" value="TreeGrafter"/>
</dbReference>
<evidence type="ECO:0000256" key="1">
    <source>
        <dbReference type="SAM" id="MobiDB-lite"/>
    </source>
</evidence>
<keyword evidence="2" id="KW-0472">Membrane</keyword>
<dbReference type="InterPro" id="IPR033549">
    <property type="entry name" value="NFAM1"/>
</dbReference>
<feature type="signal peptide" evidence="3">
    <location>
        <begin position="1"/>
        <end position="19"/>
    </location>
</feature>